<comment type="subcellular location">
    <subcellularLocation>
        <location evidence="1">Cell membrane</location>
        <topology evidence="1">Multi-pass membrane protein</topology>
    </subcellularLocation>
</comment>
<proteinExistence type="predicted"/>
<keyword evidence="3 6" id="KW-0812">Transmembrane</keyword>
<evidence type="ECO:0000313" key="9">
    <source>
        <dbReference type="Proteomes" id="UP000198822"/>
    </source>
</evidence>
<dbReference type="PANTHER" id="PTHR35007:SF2">
    <property type="entry name" value="PILUS ASSEMBLE PROTEIN"/>
    <property type="match status" value="1"/>
</dbReference>
<dbReference type="GO" id="GO:0005886">
    <property type="term" value="C:plasma membrane"/>
    <property type="evidence" value="ECO:0007669"/>
    <property type="project" value="UniProtKB-SubCell"/>
</dbReference>
<feature type="transmembrane region" description="Helical" evidence="6">
    <location>
        <begin position="118"/>
        <end position="139"/>
    </location>
</feature>
<accession>A0A1G8E9T3</accession>
<reference evidence="9" key="1">
    <citation type="submission" date="2016-10" db="EMBL/GenBank/DDBJ databases">
        <authorList>
            <person name="Varghese N."/>
            <person name="Submissions S."/>
        </authorList>
    </citation>
    <scope>NUCLEOTIDE SEQUENCE [LARGE SCALE GENOMIC DNA]</scope>
    <source>
        <strain evidence="9">DSM 22002</strain>
    </source>
</reference>
<keyword evidence="5 6" id="KW-0472">Membrane</keyword>
<keyword evidence="9" id="KW-1185">Reference proteome</keyword>
<evidence type="ECO:0000259" key="7">
    <source>
        <dbReference type="Pfam" id="PF00482"/>
    </source>
</evidence>
<keyword evidence="2" id="KW-1003">Cell membrane</keyword>
<organism evidence="8 9">
    <name type="scientific">Agrococcus jejuensis</name>
    <dbReference type="NCBI Taxonomy" id="399736"/>
    <lineage>
        <taxon>Bacteria</taxon>
        <taxon>Bacillati</taxon>
        <taxon>Actinomycetota</taxon>
        <taxon>Actinomycetes</taxon>
        <taxon>Micrococcales</taxon>
        <taxon>Microbacteriaceae</taxon>
        <taxon>Agrococcus</taxon>
    </lineage>
</organism>
<dbReference type="Pfam" id="PF00482">
    <property type="entry name" value="T2SSF"/>
    <property type="match status" value="1"/>
</dbReference>
<dbReference type="AlphaFoldDB" id="A0A1G8E9T3"/>
<protein>
    <submittedName>
        <fullName evidence="8">Tight adherence protein C</fullName>
    </submittedName>
</protein>
<dbReference type="InterPro" id="IPR018076">
    <property type="entry name" value="T2SS_GspF_dom"/>
</dbReference>
<evidence type="ECO:0000313" key="8">
    <source>
        <dbReference type="EMBL" id="SDH66675.1"/>
    </source>
</evidence>
<evidence type="ECO:0000256" key="5">
    <source>
        <dbReference type="ARBA" id="ARBA00023136"/>
    </source>
</evidence>
<evidence type="ECO:0000256" key="6">
    <source>
        <dbReference type="SAM" id="Phobius"/>
    </source>
</evidence>
<feature type="domain" description="Type II secretion system protein GspF" evidence="7">
    <location>
        <begin position="157"/>
        <end position="282"/>
    </location>
</feature>
<dbReference type="STRING" id="399736.SAMN04489720_1946"/>
<feature type="transmembrane region" description="Helical" evidence="6">
    <location>
        <begin position="93"/>
        <end position="112"/>
    </location>
</feature>
<gene>
    <name evidence="8" type="ORF">SAMN04489720_1946</name>
</gene>
<evidence type="ECO:0000256" key="4">
    <source>
        <dbReference type="ARBA" id="ARBA00022989"/>
    </source>
</evidence>
<dbReference type="PANTHER" id="PTHR35007">
    <property type="entry name" value="INTEGRAL MEMBRANE PROTEIN-RELATED"/>
    <property type="match status" value="1"/>
</dbReference>
<dbReference type="RefSeq" id="WP_092504560.1">
    <property type="nucleotide sequence ID" value="NZ_LT629695.1"/>
</dbReference>
<sequence length="294" mass="31752">MDPLVLVGCALVAGSLVVAVLALTSFSTAERTRTLANLQRGAIAAEVAASTPKARPTEAPLAVRLTPTAVLSMLDRQHSRAGRPAGAPIERLLALKLAWVPIALVLIVLVLVGRPAPLLVLVVLLGSVIVYFLPELLLLSRGQERDQRIQKELPDTLDQMLIAVEAGLGFDAAMSRTAGNGDGPLADELTRTLQEIRMGRSRREAFEQLAERTQVADLRQFVRAILQADAYGISVTDVLRTQAGEMRLKRRQRAEEEAQKVPVKVLMPVMLCILPVLFIVVLAPAVIDIVAAFS</sequence>
<evidence type="ECO:0000256" key="3">
    <source>
        <dbReference type="ARBA" id="ARBA00022692"/>
    </source>
</evidence>
<name>A0A1G8E9T3_9MICO</name>
<feature type="transmembrane region" description="Helical" evidence="6">
    <location>
        <begin position="269"/>
        <end position="293"/>
    </location>
</feature>
<dbReference type="OrthoDB" id="9810662at2"/>
<dbReference type="Proteomes" id="UP000198822">
    <property type="component" value="Chromosome I"/>
</dbReference>
<evidence type="ECO:0000256" key="2">
    <source>
        <dbReference type="ARBA" id="ARBA00022475"/>
    </source>
</evidence>
<evidence type="ECO:0000256" key="1">
    <source>
        <dbReference type="ARBA" id="ARBA00004651"/>
    </source>
</evidence>
<dbReference type="EMBL" id="LT629695">
    <property type="protein sequence ID" value="SDH66675.1"/>
    <property type="molecule type" value="Genomic_DNA"/>
</dbReference>
<feature type="transmembrane region" description="Helical" evidence="6">
    <location>
        <begin position="6"/>
        <end position="26"/>
    </location>
</feature>
<keyword evidence="4 6" id="KW-1133">Transmembrane helix</keyword>